<feature type="compositionally biased region" description="Basic and acidic residues" evidence="1">
    <location>
        <begin position="237"/>
        <end position="250"/>
    </location>
</feature>
<evidence type="ECO:0000256" key="1">
    <source>
        <dbReference type="SAM" id="MobiDB-lite"/>
    </source>
</evidence>
<dbReference type="InterPro" id="IPR013218">
    <property type="entry name" value="Dsn1/Mis13"/>
</dbReference>
<feature type="compositionally biased region" description="Low complexity" evidence="1">
    <location>
        <begin position="294"/>
        <end position="324"/>
    </location>
</feature>
<sequence>MSVVLTRSPLEVIGMNGGGAQKRRSARLSGEGNGNEGAENEPPTKKAKVNGATTTTTSVSTKQQDGDQNKAASKKKRKEYTDEADDFKFARKGGRRKKDATKSDQKPSSDDKPTEEATAAAAEPSAPEPVAEDTVPKTAQKKTRRRLPTTPEAEEKNEPVRRSKRLSNEADEQAAPQPSPHRASHAKSHANAERQASPARGRPLTVEKKRKTGNDGGEEEKVMRIMLPFADTPVQRRNKEMRKASGENGRRSSAGMRGKRASSVIDEGRGHGESNSFLFATYHLTPLLAEVSEPSTSTASQPRSSSKSAQEAYPSPDSDPGSSPQPRHDGQAVREQSADQNVCATAMPHSEVPASEFFKHISADLTEPRRMRCLLGWCGIRLLPQKPTPPAQNAPTASQEFQALQAARVIQEELSQDLVNNGMLSDWFSRDESVPPQLPLRKKPNPRNIANATKAEELERELERLKSERAEWDELVKSAAAVNLQPEEQSEDGPSSIHPEHLESPQRAIFEQLNSASDASATDPAAIQERLRTISNDIEFAVDRFTHGVHALKTTRDTAERVANKSLADAANVLDQREKQRSSDKGVGQMDALRGLARVLNAQQRR</sequence>
<feature type="compositionally biased region" description="Basic and acidic residues" evidence="1">
    <location>
        <begin position="100"/>
        <end position="115"/>
    </location>
</feature>
<evidence type="ECO:0000313" key="3">
    <source>
        <dbReference type="Proteomes" id="UP000660729"/>
    </source>
</evidence>
<dbReference type="GO" id="GO:0000444">
    <property type="term" value="C:MIS12/MIND type complex"/>
    <property type="evidence" value="ECO:0007669"/>
    <property type="project" value="InterPro"/>
</dbReference>
<gene>
    <name evidence="2" type="ORF">HII31_07417</name>
</gene>
<feature type="region of interest" description="Disordered" evidence="1">
    <location>
        <begin position="573"/>
        <end position="592"/>
    </location>
</feature>
<reference evidence="2" key="1">
    <citation type="submission" date="2020-04" db="EMBL/GenBank/DDBJ databases">
        <title>Draft genome resource of the tomato pathogen Pseudocercospora fuligena.</title>
        <authorList>
            <person name="Zaccaron A."/>
        </authorList>
    </citation>
    <scope>NUCLEOTIDE SEQUENCE</scope>
    <source>
        <strain evidence="2">PF001</strain>
    </source>
</reference>
<dbReference type="PANTHER" id="PTHR14778">
    <property type="entry name" value="KINETOCHORE-ASSOCIATED PROTEIN DSN1 HOMOLOG"/>
    <property type="match status" value="1"/>
</dbReference>
<dbReference type="AlphaFoldDB" id="A0A8H6RH18"/>
<feature type="compositionally biased region" description="Basic and acidic residues" evidence="1">
    <location>
        <begin position="575"/>
        <end position="584"/>
    </location>
</feature>
<protein>
    <submittedName>
        <fullName evidence="2">Kinetochore protein mis13</fullName>
    </submittedName>
</protein>
<feature type="compositionally biased region" description="Low complexity" evidence="1">
    <location>
        <begin position="116"/>
        <end position="129"/>
    </location>
</feature>
<dbReference type="PANTHER" id="PTHR14778:SF2">
    <property type="entry name" value="KINETOCHORE-ASSOCIATED PROTEIN DSN1 HOMOLOG"/>
    <property type="match status" value="1"/>
</dbReference>
<dbReference type="Proteomes" id="UP000660729">
    <property type="component" value="Unassembled WGS sequence"/>
</dbReference>
<dbReference type="OrthoDB" id="3364649at2759"/>
<dbReference type="EMBL" id="JABCIY010000158">
    <property type="protein sequence ID" value="KAF7191394.1"/>
    <property type="molecule type" value="Genomic_DNA"/>
</dbReference>
<feature type="compositionally biased region" description="Basic residues" evidence="1">
    <location>
        <begin position="90"/>
        <end position="99"/>
    </location>
</feature>
<dbReference type="Pfam" id="PF08202">
    <property type="entry name" value="MIS13"/>
    <property type="match status" value="1"/>
</dbReference>
<dbReference type="GO" id="GO:0007059">
    <property type="term" value="P:chromosome segregation"/>
    <property type="evidence" value="ECO:0007669"/>
    <property type="project" value="InterPro"/>
</dbReference>
<keyword evidence="3" id="KW-1185">Reference proteome</keyword>
<comment type="caution">
    <text evidence="2">The sequence shown here is derived from an EMBL/GenBank/DDBJ whole genome shotgun (WGS) entry which is preliminary data.</text>
</comment>
<feature type="region of interest" description="Disordered" evidence="1">
    <location>
        <begin position="292"/>
        <end position="339"/>
    </location>
</feature>
<proteinExistence type="predicted"/>
<name>A0A8H6RH18_9PEZI</name>
<organism evidence="2 3">
    <name type="scientific">Pseudocercospora fuligena</name>
    <dbReference type="NCBI Taxonomy" id="685502"/>
    <lineage>
        <taxon>Eukaryota</taxon>
        <taxon>Fungi</taxon>
        <taxon>Dikarya</taxon>
        <taxon>Ascomycota</taxon>
        <taxon>Pezizomycotina</taxon>
        <taxon>Dothideomycetes</taxon>
        <taxon>Dothideomycetidae</taxon>
        <taxon>Mycosphaerellales</taxon>
        <taxon>Mycosphaerellaceae</taxon>
        <taxon>Pseudocercospora</taxon>
    </lineage>
</organism>
<feature type="compositionally biased region" description="Low complexity" evidence="1">
    <location>
        <begin position="49"/>
        <end position="62"/>
    </location>
</feature>
<feature type="region of interest" description="Disordered" evidence="1">
    <location>
        <begin position="1"/>
        <end position="274"/>
    </location>
</feature>
<accession>A0A8H6RH18</accession>
<dbReference type="GO" id="GO:0051301">
    <property type="term" value="P:cell division"/>
    <property type="evidence" value="ECO:0007669"/>
    <property type="project" value="InterPro"/>
</dbReference>
<evidence type="ECO:0000313" key="2">
    <source>
        <dbReference type="EMBL" id="KAF7191394.1"/>
    </source>
</evidence>
<feature type="region of interest" description="Disordered" evidence="1">
    <location>
        <begin position="430"/>
        <end position="455"/>
    </location>
</feature>